<feature type="transmembrane region" description="Helical" evidence="11">
    <location>
        <begin position="6"/>
        <end position="28"/>
    </location>
</feature>
<protein>
    <recommendedName>
        <fullName evidence="10 11">Cytochrome b mRNA-processing protein 4</fullName>
    </recommendedName>
</protein>
<evidence type="ECO:0000256" key="6">
    <source>
        <dbReference type="ARBA" id="ARBA00023128"/>
    </source>
</evidence>
<organism evidence="13 14">
    <name type="scientific">Clohesyomyces aquaticus</name>
    <dbReference type="NCBI Taxonomy" id="1231657"/>
    <lineage>
        <taxon>Eukaryota</taxon>
        <taxon>Fungi</taxon>
        <taxon>Dikarya</taxon>
        <taxon>Ascomycota</taxon>
        <taxon>Pezizomycotina</taxon>
        <taxon>Dothideomycetes</taxon>
        <taxon>Pleosporomycetidae</taxon>
        <taxon>Pleosporales</taxon>
        <taxon>Lindgomycetaceae</taxon>
        <taxon>Clohesyomyces</taxon>
    </lineage>
</organism>
<dbReference type="InterPro" id="IPR012420">
    <property type="entry name" value="Cbp4"/>
</dbReference>
<evidence type="ECO:0000256" key="5">
    <source>
        <dbReference type="ARBA" id="ARBA00022989"/>
    </source>
</evidence>
<dbReference type="OrthoDB" id="5576752at2759"/>
<dbReference type="PANTHER" id="PTHR28202:SF1">
    <property type="entry name" value="ASSEMBLY FACTOR CBP4"/>
    <property type="match status" value="1"/>
</dbReference>
<keyword evidence="8 11" id="KW-0143">Chaperone</keyword>
<reference evidence="13 14" key="1">
    <citation type="submission" date="2016-07" db="EMBL/GenBank/DDBJ databases">
        <title>Pervasive Adenine N6-methylation of Active Genes in Fungi.</title>
        <authorList>
            <consortium name="DOE Joint Genome Institute"/>
            <person name="Mondo S.J."/>
            <person name="Dannebaum R.O."/>
            <person name="Kuo R.C."/>
            <person name="Labutti K."/>
            <person name="Haridas S."/>
            <person name="Kuo A."/>
            <person name="Salamov A."/>
            <person name="Ahrendt S.R."/>
            <person name="Lipzen A."/>
            <person name="Sullivan W."/>
            <person name="Andreopoulos W.B."/>
            <person name="Clum A."/>
            <person name="Lindquist E."/>
            <person name="Daum C."/>
            <person name="Ramamoorthy G.K."/>
            <person name="Gryganskyi A."/>
            <person name="Culley D."/>
            <person name="Magnuson J.K."/>
            <person name="James T.Y."/>
            <person name="O'Malley M.A."/>
            <person name="Stajich J.E."/>
            <person name="Spatafora J.W."/>
            <person name="Visel A."/>
            <person name="Grigoriev I.V."/>
        </authorList>
    </citation>
    <scope>NUCLEOTIDE SEQUENCE [LARGE SCALE GENOMIC DNA]</scope>
    <source>
        <strain evidence="13 14">CBS 115471</strain>
    </source>
</reference>
<evidence type="ECO:0000256" key="9">
    <source>
        <dbReference type="ARBA" id="ARBA00025413"/>
    </source>
</evidence>
<evidence type="ECO:0000256" key="1">
    <source>
        <dbReference type="ARBA" id="ARBA00004434"/>
    </source>
</evidence>
<dbReference type="EMBL" id="MCFA01000052">
    <property type="protein sequence ID" value="ORY12297.1"/>
    <property type="molecule type" value="Genomic_DNA"/>
</dbReference>
<evidence type="ECO:0000256" key="7">
    <source>
        <dbReference type="ARBA" id="ARBA00023136"/>
    </source>
</evidence>
<dbReference type="Pfam" id="PF07960">
    <property type="entry name" value="CBP4"/>
    <property type="match status" value="1"/>
</dbReference>
<sequence>MPSLATYVKCITAGAVLCIGGPALVMYVTPTEEEIFKRYNPDLQKRALATRESRQQDFEDFVQQLKEASKSDKPIWVVQKEMDKLRAEKAKERLREEVAAAAAEAERRKAEVRESAKESAK</sequence>
<evidence type="ECO:0000313" key="14">
    <source>
        <dbReference type="Proteomes" id="UP000193144"/>
    </source>
</evidence>
<feature type="coiled-coil region" evidence="12">
    <location>
        <begin position="77"/>
        <end position="115"/>
    </location>
</feature>
<keyword evidence="3 11" id="KW-0812">Transmembrane</keyword>
<evidence type="ECO:0000256" key="4">
    <source>
        <dbReference type="ARBA" id="ARBA00022792"/>
    </source>
</evidence>
<dbReference type="GO" id="GO:0005743">
    <property type="term" value="C:mitochondrial inner membrane"/>
    <property type="evidence" value="ECO:0007669"/>
    <property type="project" value="UniProtKB-SubCell"/>
</dbReference>
<evidence type="ECO:0000256" key="2">
    <source>
        <dbReference type="ARBA" id="ARBA00006780"/>
    </source>
</evidence>
<keyword evidence="7 11" id="KW-0472">Membrane</keyword>
<evidence type="ECO:0000256" key="10">
    <source>
        <dbReference type="ARBA" id="ARBA00031521"/>
    </source>
</evidence>
<proteinExistence type="inferred from homology"/>
<comment type="similarity">
    <text evidence="2 11">Belongs to the CBP4 family.</text>
</comment>
<evidence type="ECO:0000256" key="3">
    <source>
        <dbReference type="ARBA" id="ARBA00022692"/>
    </source>
</evidence>
<keyword evidence="14" id="KW-1185">Reference proteome</keyword>
<comment type="function">
    <text evidence="9 11">Essential for the assembly of ubiquinol-cytochrome c reductase. It has a direct effect on the correct occurrence of the Rieske protein, core 4, core 5 and apocytochrome b.</text>
</comment>
<dbReference type="GO" id="GO:0034551">
    <property type="term" value="P:mitochondrial respiratory chain complex III assembly"/>
    <property type="evidence" value="ECO:0007669"/>
    <property type="project" value="TreeGrafter"/>
</dbReference>
<evidence type="ECO:0000256" key="8">
    <source>
        <dbReference type="ARBA" id="ARBA00023186"/>
    </source>
</evidence>
<comment type="subcellular location">
    <subcellularLocation>
        <location evidence="1 11">Mitochondrion inner membrane</location>
        <topology evidence="1 11">Single-pass membrane protein</topology>
    </subcellularLocation>
</comment>
<dbReference type="PANTHER" id="PTHR28202">
    <property type="entry name" value="ASSEMBLY FACTOR CBP4"/>
    <property type="match status" value="1"/>
</dbReference>
<comment type="caution">
    <text evidence="13">The sequence shown here is derived from an EMBL/GenBank/DDBJ whole genome shotgun (WGS) entry which is preliminary data.</text>
</comment>
<keyword evidence="12" id="KW-0175">Coiled coil</keyword>
<gene>
    <name evidence="13" type="ORF">BCR34DRAFT_482812</name>
</gene>
<keyword evidence="5 11" id="KW-1133">Transmembrane helix</keyword>
<dbReference type="AlphaFoldDB" id="A0A1Y1ZQL5"/>
<accession>A0A1Y1ZQL5</accession>
<keyword evidence="4 11" id="KW-0999">Mitochondrion inner membrane</keyword>
<evidence type="ECO:0000256" key="12">
    <source>
        <dbReference type="SAM" id="Coils"/>
    </source>
</evidence>
<dbReference type="Proteomes" id="UP000193144">
    <property type="component" value="Unassembled WGS sequence"/>
</dbReference>
<keyword evidence="6 11" id="KW-0496">Mitochondrion</keyword>
<evidence type="ECO:0000256" key="11">
    <source>
        <dbReference type="RuleBase" id="RU368005"/>
    </source>
</evidence>
<name>A0A1Y1ZQL5_9PLEO</name>
<evidence type="ECO:0000313" key="13">
    <source>
        <dbReference type="EMBL" id="ORY12297.1"/>
    </source>
</evidence>